<evidence type="ECO:0000313" key="1">
    <source>
        <dbReference type="Ensembl" id="ENSSSCP00000079963.1"/>
    </source>
</evidence>
<dbReference type="Ensembl" id="ENSSSCT00000103901.1">
    <property type="protein sequence ID" value="ENSSSCP00000079963.1"/>
    <property type="gene ID" value="ENSSSCG00000061560.1"/>
</dbReference>
<evidence type="ECO:0000313" key="2">
    <source>
        <dbReference type="Proteomes" id="UP000008227"/>
    </source>
</evidence>
<reference evidence="1" key="2">
    <citation type="submission" date="2025-08" db="UniProtKB">
        <authorList>
            <consortium name="Ensembl"/>
        </authorList>
    </citation>
    <scope>IDENTIFICATION</scope>
</reference>
<name>A0A8W4FM36_PIG</name>
<accession>A0A8W4FM36</accession>
<reference evidence="1" key="1">
    <citation type="journal article" date="2020" name="Gigascience">
        <title>An improved pig reference genome sequence to enable pig genetics and genomics research.</title>
        <authorList>
            <person name="Warr A."/>
            <person name="Affara N."/>
            <person name="Aken B."/>
            <person name="Beiki H."/>
            <person name="Bickhart D.M."/>
            <person name="Billis K."/>
            <person name="Chow W."/>
            <person name="Eory L."/>
            <person name="Finlayson H.A."/>
            <person name="Flicek P."/>
            <person name="Giron C.G."/>
            <person name="Griffin D.K."/>
            <person name="Hall R."/>
            <person name="Hannum G."/>
            <person name="Hourlier T."/>
            <person name="Howe K."/>
            <person name="Hume D.A."/>
            <person name="Izuogu O."/>
            <person name="Kim K."/>
            <person name="Koren S."/>
            <person name="Liu H."/>
            <person name="Manchanda N."/>
            <person name="Martin F.J."/>
            <person name="Nonneman D.J."/>
            <person name="O'Connor R.E."/>
            <person name="Phillippy A.M."/>
            <person name="Rohrer G.A."/>
            <person name="Rosen B.D."/>
            <person name="Rund L.A."/>
            <person name="Sargent C.A."/>
            <person name="Schook L.B."/>
            <person name="Schroeder S.G."/>
            <person name="Schwartz A.S."/>
            <person name="Skinner B.M."/>
            <person name="Talbot R."/>
            <person name="Tseng E."/>
            <person name="Tuggle C.K."/>
            <person name="Watson M."/>
            <person name="Smith T.P.L."/>
            <person name="Archibald A.L."/>
        </authorList>
    </citation>
    <scope>NUCLEOTIDE SEQUENCE [LARGE SCALE GENOMIC DNA]</scope>
    <source>
        <strain evidence="1">Duroc</strain>
    </source>
</reference>
<proteinExistence type="predicted"/>
<protein>
    <submittedName>
        <fullName evidence="1">Uncharacterized protein</fullName>
    </submittedName>
</protein>
<organism evidence="1 2">
    <name type="scientific">Sus scrofa</name>
    <name type="common">Pig</name>
    <dbReference type="NCBI Taxonomy" id="9823"/>
    <lineage>
        <taxon>Eukaryota</taxon>
        <taxon>Metazoa</taxon>
        <taxon>Chordata</taxon>
        <taxon>Craniata</taxon>
        <taxon>Vertebrata</taxon>
        <taxon>Euteleostomi</taxon>
        <taxon>Mammalia</taxon>
        <taxon>Eutheria</taxon>
        <taxon>Laurasiatheria</taxon>
        <taxon>Artiodactyla</taxon>
        <taxon>Suina</taxon>
        <taxon>Suidae</taxon>
        <taxon>Sus</taxon>
    </lineage>
</organism>
<dbReference type="GeneTree" id="ENSGT01070000257329"/>
<reference evidence="1" key="3">
    <citation type="submission" date="2025-09" db="UniProtKB">
        <authorList>
            <consortium name="Ensembl"/>
        </authorList>
    </citation>
    <scope>IDENTIFICATION</scope>
</reference>
<keyword evidence="2" id="KW-1185">Reference proteome</keyword>
<sequence>MKTITEMVCLRNFKRCRPPD</sequence>
<dbReference type="Proteomes" id="UP000008227">
    <property type="component" value="Chromosome 4"/>
</dbReference>
<dbReference type="AlphaFoldDB" id="A0A8W4FM36"/>